<feature type="region of interest" description="Disordered" evidence="7">
    <location>
        <begin position="214"/>
        <end position="243"/>
    </location>
</feature>
<dbReference type="RefSeq" id="WP_311601315.1">
    <property type="nucleotide sequence ID" value="NZ_JAVREM010000034.1"/>
</dbReference>
<reference evidence="11" key="1">
    <citation type="submission" date="2023-07" db="EMBL/GenBank/DDBJ databases">
        <title>30 novel species of actinomycetes from the DSMZ collection.</title>
        <authorList>
            <person name="Nouioui I."/>
        </authorList>
    </citation>
    <scope>NUCLEOTIDE SEQUENCE [LARGE SCALE GENOMIC DNA]</scope>
    <source>
        <strain evidence="11">DSM 44918</strain>
    </source>
</reference>
<evidence type="ECO:0000256" key="1">
    <source>
        <dbReference type="ARBA" id="ARBA00004651"/>
    </source>
</evidence>
<organism evidence="10 11">
    <name type="scientific">Streptomyces millisiae</name>
    <dbReference type="NCBI Taxonomy" id="3075542"/>
    <lineage>
        <taxon>Bacteria</taxon>
        <taxon>Bacillati</taxon>
        <taxon>Actinomycetota</taxon>
        <taxon>Actinomycetes</taxon>
        <taxon>Kitasatosporales</taxon>
        <taxon>Streptomycetaceae</taxon>
        <taxon>Streptomyces</taxon>
    </lineage>
</organism>
<dbReference type="Pfam" id="PF01569">
    <property type="entry name" value="PAP2"/>
    <property type="match status" value="1"/>
</dbReference>
<evidence type="ECO:0000256" key="3">
    <source>
        <dbReference type="ARBA" id="ARBA00022692"/>
    </source>
</evidence>
<keyword evidence="11" id="KW-1185">Reference proteome</keyword>
<evidence type="ECO:0000256" key="2">
    <source>
        <dbReference type="ARBA" id="ARBA00022475"/>
    </source>
</evidence>
<evidence type="ECO:0000259" key="9">
    <source>
        <dbReference type="SMART" id="SM00014"/>
    </source>
</evidence>
<dbReference type="PANTHER" id="PTHR14969">
    <property type="entry name" value="SPHINGOSINE-1-PHOSPHATE PHOSPHOHYDROLASE"/>
    <property type="match status" value="1"/>
</dbReference>
<feature type="transmembrane region" description="Helical" evidence="8">
    <location>
        <begin position="110"/>
        <end position="130"/>
    </location>
</feature>
<comment type="caution">
    <text evidence="10">The sequence shown here is derived from an EMBL/GenBank/DDBJ whole genome shotgun (WGS) entry which is preliminary data.</text>
</comment>
<dbReference type="EMBL" id="JAVREM010000034">
    <property type="protein sequence ID" value="MDT0321113.1"/>
    <property type="molecule type" value="Genomic_DNA"/>
</dbReference>
<keyword evidence="4" id="KW-0378">Hydrolase</keyword>
<keyword evidence="6 8" id="KW-0472">Membrane</keyword>
<evidence type="ECO:0000256" key="5">
    <source>
        <dbReference type="ARBA" id="ARBA00022989"/>
    </source>
</evidence>
<dbReference type="InterPro" id="IPR000326">
    <property type="entry name" value="PAP2/HPO"/>
</dbReference>
<dbReference type="SMART" id="SM00014">
    <property type="entry name" value="acidPPc"/>
    <property type="match status" value="1"/>
</dbReference>
<dbReference type="SUPFAM" id="SSF48317">
    <property type="entry name" value="Acid phosphatase/Vanadium-dependent haloperoxidase"/>
    <property type="match status" value="1"/>
</dbReference>
<comment type="subcellular location">
    <subcellularLocation>
        <location evidence="1">Cell membrane</location>
        <topology evidence="1">Multi-pass membrane protein</topology>
    </subcellularLocation>
</comment>
<feature type="transmembrane region" description="Helical" evidence="8">
    <location>
        <begin position="67"/>
        <end position="90"/>
    </location>
</feature>
<keyword evidence="2" id="KW-1003">Cell membrane</keyword>
<evidence type="ECO:0000313" key="11">
    <source>
        <dbReference type="Proteomes" id="UP001183420"/>
    </source>
</evidence>
<feature type="domain" description="Phosphatidic acid phosphatase type 2/haloperoxidase" evidence="9">
    <location>
        <begin position="65"/>
        <end position="176"/>
    </location>
</feature>
<dbReference type="Proteomes" id="UP001183420">
    <property type="component" value="Unassembled WGS sequence"/>
</dbReference>
<keyword evidence="3 8" id="KW-0812">Transmembrane</keyword>
<dbReference type="Gene3D" id="1.20.144.10">
    <property type="entry name" value="Phosphatidic acid phosphatase type 2/haloperoxidase"/>
    <property type="match status" value="1"/>
</dbReference>
<proteinExistence type="predicted"/>
<dbReference type="PANTHER" id="PTHR14969:SF62">
    <property type="entry name" value="DECAPRENYLPHOSPHORYL-5-PHOSPHORIBOSE PHOSPHATASE RV3807C-RELATED"/>
    <property type="match status" value="1"/>
</dbReference>
<keyword evidence="5 8" id="KW-1133">Transmembrane helix</keyword>
<accession>A0ABU2LU36</accession>
<feature type="transmembrane region" description="Helical" evidence="8">
    <location>
        <begin position="38"/>
        <end position="55"/>
    </location>
</feature>
<sequence length="243" mass="24779">MVGLDNPDVELDILYEINGLAGRLPEWVRSLVSFVGEYGIPVGLVVLVGIGWLLVRRRPDAPAAVAGVLWAGGAAAVARLVNIPISEFVARPRPFVDHPDLDVLVEGKHGWSFVSDHASAAMAIAVALFLVHRVLGLIAFALALTQGFARVFVAVHYPTDVVGGFALGMAVALLLAPLAMAALTPLVRLLSNTRGLGWLAVAPAPAVASVAGQPAAPAAGTGGVGGTGRPEPHPAPSGSGLAA</sequence>
<name>A0ABU2LU36_9ACTN</name>
<evidence type="ECO:0000256" key="4">
    <source>
        <dbReference type="ARBA" id="ARBA00022801"/>
    </source>
</evidence>
<evidence type="ECO:0000256" key="8">
    <source>
        <dbReference type="SAM" id="Phobius"/>
    </source>
</evidence>
<evidence type="ECO:0000313" key="10">
    <source>
        <dbReference type="EMBL" id="MDT0321113.1"/>
    </source>
</evidence>
<gene>
    <name evidence="10" type="ORF">RNC47_22520</name>
</gene>
<dbReference type="InterPro" id="IPR036938">
    <property type="entry name" value="PAP2/HPO_sf"/>
</dbReference>
<protein>
    <submittedName>
        <fullName evidence="10">Phosphatase PAP2 family protein</fullName>
    </submittedName>
</protein>
<evidence type="ECO:0000256" key="7">
    <source>
        <dbReference type="SAM" id="MobiDB-lite"/>
    </source>
</evidence>
<evidence type="ECO:0000256" key="6">
    <source>
        <dbReference type="ARBA" id="ARBA00023136"/>
    </source>
</evidence>
<feature type="transmembrane region" description="Helical" evidence="8">
    <location>
        <begin position="163"/>
        <end position="187"/>
    </location>
</feature>